<organism evidence="2 3">
    <name type="scientific">Candidatus Blautia gallistercoris</name>
    <dbReference type="NCBI Taxonomy" id="2838490"/>
    <lineage>
        <taxon>Bacteria</taxon>
        <taxon>Bacillati</taxon>
        <taxon>Bacillota</taxon>
        <taxon>Clostridia</taxon>
        <taxon>Lachnospirales</taxon>
        <taxon>Lachnospiraceae</taxon>
        <taxon>Blautia</taxon>
    </lineage>
</organism>
<dbReference type="AlphaFoldDB" id="A0A9D2B2T5"/>
<proteinExistence type="predicted"/>
<feature type="transmembrane region" description="Helical" evidence="1">
    <location>
        <begin position="46"/>
        <end position="67"/>
    </location>
</feature>
<feature type="transmembrane region" description="Helical" evidence="1">
    <location>
        <begin position="227"/>
        <end position="251"/>
    </location>
</feature>
<reference evidence="2" key="2">
    <citation type="submission" date="2021-04" db="EMBL/GenBank/DDBJ databases">
        <authorList>
            <person name="Gilroy R."/>
        </authorList>
    </citation>
    <scope>NUCLEOTIDE SEQUENCE</scope>
    <source>
        <strain evidence="2">ChiSjej1B19-8411</strain>
    </source>
</reference>
<feature type="transmembrane region" description="Helical" evidence="1">
    <location>
        <begin position="100"/>
        <end position="123"/>
    </location>
</feature>
<name>A0A9D2B2T5_9FIRM</name>
<evidence type="ECO:0000256" key="1">
    <source>
        <dbReference type="SAM" id="Phobius"/>
    </source>
</evidence>
<dbReference type="EMBL" id="DXEX01000035">
    <property type="protein sequence ID" value="HIX58329.1"/>
    <property type="molecule type" value="Genomic_DNA"/>
</dbReference>
<keyword evidence="1" id="KW-0812">Transmembrane</keyword>
<accession>A0A9D2B2T5</accession>
<sequence length="263" mass="29210">MLSKLFRYEMRYSSPILLFLHGFLLLGALVLFGIRHLPESLPVSVITAVGSIFCILLAACTAFYTYLNIGIRFYRTVFSRQGYLTNTLPVSAGQLLLSRFLTAVLWGILDFLVVLVILCLLSGENIPAIFLSSLGQDPQLTRFFLLILFLLPASFLLIITAILCSVAMGNLFTGHRVIGSVVSFFGLQLLSQLVSLIPLLFVLKPLLTLPSGSYGAEEMMNSFPDAFFALQSMLLAEIFLYLLLAGALYLLTWHLLDKKLNLE</sequence>
<protein>
    <recommendedName>
        <fullName evidence="4">ABC-2 family transporter protein</fullName>
    </recommendedName>
</protein>
<comment type="caution">
    <text evidence="2">The sequence shown here is derived from an EMBL/GenBank/DDBJ whole genome shotgun (WGS) entry which is preliminary data.</text>
</comment>
<feature type="transmembrane region" description="Helical" evidence="1">
    <location>
        <begin position="143"/>
        <end position="172"/>
    </location>
</feature>
<gene>
    <name evidence="2" type="ORF">IAA45_01240</name>
</gene>
<keyword evidence="1" id="KW-0472">Membrane</keyword>
<reference evidence="2" key="1">
    <citation type="journal article" date="2021" name="PeerJ">
        <title>Extensive microbial diversity within the chicken gut microbiome revealed by metagenomics and culture.</title>
        <authorList>
            <person name="Gilroy R."/>
            <person name="Ravi A."/>
            <person name="Getino M."/>
            <person name="Pursley I."/>
            <person name="Horton D.L."/>
            <person name="Alikhan N.F."/>
            <person name="Baker D."/>
            <person name="Gharbi K."/>
            <person name="Hall N."/>
            <person name="Watson M."/>
            <person name="Adriaenssens E.M."/>
            <person name="Foster-Nyarko E."/>
            <person name="Jarju S."/>
            <person name="Secka A."/>
            <person name="Antonio M."/>
            <person name="Oren A."/>
            <person name="Chaudhuri R.R."/>
            <person name="La Ragione R."/>
            <person name="Hildebrand F."/>
            <person name="Pallen M.J."/>
        </authorList>
    </citation>
    <scope>NUCLEOTIDE SEQUENCE</scope>
    <source>
        <strain evidence="2">ChiSjej1B19-8411</strain>
    </source>
</reference>
<dbReference type="Proteomes" id="UP000886817">
    <property type="component" value="Unassembled WGS sequence"/>
</dbReference>
<feature type="transmembrane region" description="Helical" evidence="1">
    <location>
        <begin position="12"/>
        <end position="34"/>
    </location>
</feature>
<evidence type="ECO:0000313" key="3">
    <source>
        <dbReference type="Proteomes" id="UP000886817"/>
    </source>
</evidence>
<keyword evidence="1" id="KW-1133">Transmembrane helix</keyword>
<evidence type="ECO:0000313" key="2">
    <source>
        <dbReference type="EMBL" id="HIX58329.1"/>
    </source>
</evidence>
<evidence type="ECO:0008006" key="4">
    <source>
        <dbReference type="Google" id="ProtNLM"/>
    </source>
</evidence>
<feature type="transmembrane region" description="Helical" evidence="1">
    <location>
        <begin position="184"/>
        <end position="207"/>
    </location>
</feature>